<accession>A0A873WX34</accession>
<dbReference type="SUPFAM" id="SSF52540">
    <property type="entry name" value="P-loop containing nucleoside triphosphate hydrolases"/>
    <property type="match status" value="1"/>
</dbReference>
<dbReference type="InterPro" id="IPR027417">
    <property type="entry name" value="P-loop_NTPase"/>
</dbReference>
<dbReference type="InterPro" id="IPR048444">
    <property type="entry name" value="DNMK"/>
</dbReference>
<name>A0A873WX34_9CAUD</name>
<dbReference type="Gene3D" id="3.40.50.300">
    <property type="entry name" value="P-loop containing nucleotide triphosphate hydrolases"/>
    <property type="match status" value="2"/>
</dbReference>
<protein>
    <recommendedName>
        <fullName evidence="3">Deoxynucleoside monophosphate kinase</fullName>
    </recommendedName>
</protein>
<dbReference type="Proteomes" id="UP000663042">
    <property type="component" value="Segment"/>
</dbReference>
<sequence>MTSKTLIGLSGAAGSGKDFAAHFVAQQLDVEIVSFAEPVYTLAGLIFGVTAEELGNRPTKEKFFFLQVDNENLIKAVEYTENILKMLDLDYIDARTELVEWLTFDLAQYRAPIALNERDDMVAAYRISPRKILEHLGTELGRVRFSEGIWLDLVAAKYAKSEKGVIITDVRFPNEHDWVKEAGGTRWGIVATKDDYAIQSTHPSASHTFEVDFSITNNYDETFTELIREAMYGS</sequence>
<dbReference type="Pfam" id="PF21448">
    <property type="entry name" value="DNMK"/>
    <property type="match status" value="1"/>
</dbReference>
<keyword evidence="2" id="KW-1185">Reference proteome</keyword>
<organism evidence="1 2">
    <name type="scientific">Providencia phage PSTCR5</name>
    <dbReference type="NCBI Taxonomy" id="2783547"/>
    <lineage>
        <taxon>Viruses</taxon>
        <taxon>Duplodnaviria</taxon>
        <taxon>Heunggongvirae</taxon>
        <taxon>Uroviricota</taxon>
        <taxon>Caudoviricetes</taxon>
        <taxon>Demerecviridae</taxon>
        <taxon>Priunavirus</taxon>
        <taxon>Priunavirus PSTCR5</taxon>
    </lineage>
</organism>
<evidence type="ECO:0000313" key="2">
    <source>
        <dbReference type="Proteomes" id="UP000663042"/>
    </source>
</evidence>
<evidence type="ECO:0008006" key="3">
    <source>
        <dbReference type="Google" id="ProtNLM"/>
    </source>
</evidence>
<reference evidence="1 2" key="1">
    <citation type="submission" date="2020-10" db="EMBL/GenBank/DDBJ databases">
        <title>Novel bacteriophages targeting Providencia spp. as potential agents for phage therapy.</title>
        <authorList>
            <person name="Rakov C."/>
            <person name="Alkalay-Oren S."/>
            <person name="Coppenhagen-Glazer S."/>
            <person name="Hazan R."/>
        </authorList>
    </citation>
    <scope>NUCLEOTIDE SEQUENCE [LARGE SCALE GENOMIC DNA]</scope>
</reference>
<proteinExistence type="predicted"/>
<dbReference type="RefSeq" id="YP_010113984.1">
    <property type="nucleotide sequence ID" value="NC_055910.1"/>
</dbReference>
<dbReference type="KEGG" id="vg:65132544"/>
<dbReference type="EMBL" id="MW057857">
    <property type="protein sequence ID" value="QPB12197.1"/>
    <property type="molecule type" value="Genomic_DNA"/>
</dbReference>
<evidence type="ECO:0000313" key="1">
    <source>
        <dbReference type="EMBL" id="QPB12197.1"/>
    </source>
</evidence>
<dbReference type="GeneID" id="65132544"/>